<proteinExistence type="predicted"/>
<feature type="region of interest" description="Disordered" evidence="1">
    <location>
        <begin position="12"/>
        <end position="42"/>
    </location>
</feature>
<comment type="caution">
    <text evidence="2">The sequence shown here is derived from an EMBL/GenBank/DDBJ whole genome shotgun (WGS) entry which is preliminary data.</text>
</comment>
<evidence type="ECO:0000256" key="1">
    <source>
        <dbReference type="SAM" id="MobiDB-lite"/>
    </source>
</evidence>
<sequence>APFVIVFEKNAKQQPRFTQHRRTASSPGGASPSSSFSFVPRPGCRIATGGAY</sequence>
<feature type="non-terminal residue" evidence="2">
    <location>
        <position position="1"/>
    </location>
</feature>
<organism evidence="2 3">
    <name type="scientific">Stylosanthes scabra</name>
    <dbReference type="NCBI Taxonomy" id="79078"/>
    <lineage>
        <taxon>Eukaryota</taxon>
        <taxon>Viridiplantae</taxon>
        <taxon>Streptophyta</taxon>
        <taxon>Embryophyta</taxon>
        <taxon>Tracheophyta</taxon>
        <taxon>Spermatophyta</taxon>
        <taxon>Magnoliopsida</taxon>
        <taxon>eudicotyledons</taxon>
        <taxon>Gunneridae</taxon>
        <taxon>Pentapetalae</taxon>
        <taxon>rosids</taxon>
        <taxon>fabids</taxon>
        <taxon>Fabales</taxon>
        <taxon>Fabaceae</taxon>
        <taxon>Papilionoideae</taxon>
        <taxon>50 kb inversion clade</taxon>
        <taxon>dalbergioids sensu lato</taxon>
        <taxon>Dalbergieae</taxon>
        <taxon>Pterocarpus clade</taxon>
        <taxon>Stylosanthes</taxon>
    </lineage>
</organism>
<feature type="compositionally biased region" description="Low complexity" evidence="1">
    <location>
        <begin position="24"/>
        <end position="38"/>
    </location>
</feature>
<dbReference type="EMBL" id="JASCZI010061083">
    <property type="protein sequence ID" value="MED6137556.1"/>
    <property type="molecule type" value="Genomic_DNA"/>
</dbReference>
<name>A0ABU6SM70_9FABA</name>
<evidence type="ECO:0000313" key="3">
    <source>
        <dbReference type="Proteomes" id="UP001341840"/>
    </source>
</evidence>
<gene>
    <name evidence="2" type="ORF">PIB30_066061</name>
</gene>
<protein>
    <submittedName>
        <fullName evidence="2">Uncharacterized protein</fullName>
    </submittedName>
</protein>
<accession>A0ABU6SM70</accession>
<evidence type="ECO:0000313" key="2">
    <source>
        <dbReference type="EMBL" id="MED6137556.1"/>
    </source>
</evidence>
<reference evidence="2 3" key="1">
    <citation type="journal article" date="2023" name="Plants (Basel)">
        <title>Bridging the Gap: Combining Genomics and Transcriptomics Approaches to Understand Stylosanthes scabra, an Orphan Legume from the Brazilian Caatinga.</title>
        <authorList>
            <person name="Ferreira-Neto J.R.C."/>
            <person name="da Silva M.D."/>
            <person name="Binneck E."/>
            <person name="de Melo N.F."/>
            <person name="da Silva R.H."/>
            <person name="de Melo A.L.T.M."/>
            <person name="Pandolfi V."/>
            <person name="Bustamante F.O."/>
            <person name="Brasileiro-Vidal A.C."/>
            <person name="Benko-Iseppon A.M."/>
        </authorList>
    </citation>
    <scope>NUCLEOTIDE SEQUENCE [LARGE SCALE GENOMIC DNA]</scope>
    <source>
        <tissue evidence="2">Leaves</tissue>
    </source>
</reference>
<dbReference type="Proteomes" id="UP001341840">
    <property type="component" value="Unassembled WGS sequence"/>
</dbReference>
<keyword evidence="3" id="KW-1185">Reference proteome</keyword>